<dbReference type="PROSITE" id="PS51257">
    <property type="entry name" value="PROKAR_LIPOPROTEIN"/>
    <property type="match status" value="1"/>
</dbReference>
<comment type="similarity">
    <text evidence="2">Belongs to the SusD family.</text>
</comment>
<dbReference type="STRING" id="659014.SAMN04487996_116103"/>
<keyword evidence="9" id="KW-1185">Reference proteome</keyword>
<name>A0A1G7SGT8_9BACT</name>
<keyword evidence="5" id="KW-0998">Cell outer membrane</keyword>
<feature type="domain" description="SusD-like N-terminal" evidence="7">
    <location>
        <begin position="94"/>
        <end position="225"/>
    </location>
</feature>
<dbReference type="OrthoDB" id="691907at2"/>
<keyword evidence="3" id="KW-0732">Signal</keyword>
<dbReference type="InterPro" id="IPR011990">
    <property type="entry name" value="TPR-like_helical_dom_sf"/>
</dbReference>
<evidence type="ECO:0000313" key="9">
    <source>
        <dbReference type="Proteomes" id="UP000198748"/>
    </source>
</evidence>
<accession>A0A1G7SGT8</accession>
<dbReference type="Proteomes" id="UP000198748">
    <property type="component" value="Unassembled WGS sequence"/>
</dbReference>
<evidence type="ECO:0000256" key="5">
    <source>
        <dbReference type="ARBA" id="ARBA00023237"/>
    </source>
</evidence>
<evidence type="ECO:0000259" key="6">
    <source>
        <dbReference type="Pfam" id="PF07980"/>
    </source>
</evidence>
<reference evidence="9" key="1">
    <citation type="submission" date="2016-10" db="EMBL/GenBank/DDBJ databases">
        <authorList>
            <person name="Varghese N."/>
            <person name="Submissions S."/>
        </authorList>
    </citation>
    <scope>NUCLEOTIDE SEQUENCE [LARGE SCALE GENOMIC DNA]</scope>
    <source>
        <strain evidence="9">DSM 25329</strain>
    </source>
</reference>
<evidence type="ECO:0000256" key="3">
    <source>
        <dbReference type="ARBA" id="ARBA00022729"/>
    </source>
</evidence>
<dbReference type="InterPro" id="IPR012944">
    <property type="entry name" value="SusD_RagB_dom"/>
</dbReference>
<gene>
    <name evidence="8" type="ORF">SAMN04487996_116103</name>
</gene>
<dbReference type="Pfam" id="PF07980">
    <property type="entry name" value="SusD_RagB"/>
    <property type="match status" value="1"/>
</dbReference>
<sequence length="483" mass="54004">MKRFNIIKTSGLVLATALLWLSSCEDFLKENPQDRIAQDRFYQTAEDATAAVNSVYSNLGSTSSGPEGIYHSTTWIAAGLASDEMINKQEGAIANDQLSTFSWNAENSSVSTLWRIHYKTITLANIAIERIPPINMDETLRSRLVNEAKFLRALAYFNLVRMFGNVPLLVKEEEPLNPDVSTVDAIYTQIISDLQAAEGLPLDGAIQEGRATSGAAKALLAKVYLTRKDFQNASAKALEVIQSNKYALWDNYADVFKHTNRNGKEALFSVSFGDGGGAISFWEFGQFNVRLLPPELSREIAGIRNTQGWQAATKDLYNSFAEADTRKKVTFLTEFVNDKGATIKLNDIYIQKYWDRTAEPVAGDSQQDFPVIRYSDVLLTYAEAQAELGNAAPANQYVNMVRKRAKLAEINLAGAALKEEILDQRRKEFVAEGHRWYDLVRTGTLAAKVQKAKAIDVKPMYELFPLPQRERDVNQKLPQNQGY</sequence>
<evidence type="ECO:0000259" key="7">
    <source>
        <dbReference type="Pfam" id="PF14322"/>
    </source>
</evidence>
<proteinExistence type="inferred from homology"/>
<dbReference type="Pfam" id="PF14322">
    <property type="entry name" value="SusD-like_3"/>
    <property type="match status" value="1"/>
</dbReference>
<dbReference type="AlphaFoldDB" id="A0A1G7SGT8"/>
<protein>
    <submittedName>
        <fullName evidence="8">Starch-binding associating with outer membrane</fullName>
    </submittedName>
</protein>
<dbReference type="SUPFAM" id="SSF48452">
    <property type="entry name" value="TPR-like"/>
    <property type="match status" value="1"/>
</dbReference>
<evidence type="ECO:0000256" key="2">
    <source>
        <dbReference type="ARBA" id="ARBA00006275"/>
    </source>
</evidence>
<dbReference type="EMBL" id="FNAN01000016">
    <property type="protein sequence ID" value="SDG22198.1"/>
    <property type="molecule type" value="Genomic_DNA"/>
</dbReference>
<evidence type="ECO:0000256" key="1">
    <source>
        <dbReference type="ARBA" id="ARBA00004442"/>
    </source>
</evidence>
<feature type="domain" description="RagB/SusD" evidence="6">
    <location>
        <begin position="348"/>
        <end position="483"/>
    </location>
</feature>
<evidence type="ECO:0000313" key="8">
    <source>
        <dbReference type="EMBL" id="SDG22198.1"/>
    </source>
</evidence>
<comment type="subcellular location">
    <subcellularLocation>
        <location evidence="1">Cell outer membrane</location>
    </subcellularLocation>
</comment>
<dbReference type="RefSeq" id="WP_090155651.1">
    <property type="nucleotide sequence ID" value="NZ_FNAN01000016.1"/>
</dbReference>
<dbReference type="Gene3D" id="1.25.40.390">
    <property type="match status" value="1"/>
</dbReference>
<dbReference type="InterPro" id="IPR033985">
    <property type="entry name" value="SusD-like_N"/>
</dbReference>
<keyword evidence="4" id="KW-0472">Membrane</keyword>
<dbReference type="GO" id="GO:0009279">
    <property type="term" value="C:cell outer membrane"/>
    <property type="evidence" value="ECO:0007669"/>
    <property type="project" value="UniProtKB-SubCell"/>
</dbReference>
<dbReference type="CDD" id="cd08977">
    <property type="entry name" value="SusD"/>
    <property type="match status" value="1"/>
</dbReference>
<evidence type="ECO:0000256" key="4">
    <source>
        <dbReference type="ARBA" id="ARBA00023136"/>
    </source>
</evidence>
<organism evidence="8 9">
    <name type="scientific">Dyadobacter soli</name>
    <dbReference type="NCBI Taxonomy" id="659014"/>
    <lineage>
        <taxon>Bacteria</taxon>
        <taxon>Pseudomonadati</taxon>
        <taxon>Bacteroidota</taxon>
        <taxon>Cytophagia</taxon>
        <taxon>Cytophagales</taxon>
        <taxon>Spirosomataceae</taxon>
        <taxon>Dyadobacter</taxon>
    </lineage>
</organism>